<sequence length="44" mass="5297">MAKKKLCTCHSSHCTPVRRLNVQRVKMGFQRFRNRQVSQPNFYD</sequence>
<dbReference type="AlphaFoldDB" id="A0A0E9VG83"/>
<dbReference type="EMBL" id="GBXM01032147">
    <property type="protein sequence ID" value="JAH76430.1"/>
    <property type="molecule type" value="Transcribed_RNA"/>
</dbReference>
<reference evidence="1" key="1">
    <citation type="submission" date="2014-11" db="EMBL/GenBank/DDBJ databases">
        <authorList>
            <person name="Amaro Gonzalez C."/>
        </authorList>
    </citation>
    <scope>NUCLEOTIDE SEQUENCE</scope>
</reference>
<proteinExistence type="predicted"/>
<organism evidence="1">
    <name type="scientific">Anguilla anguilla</name>
    <name type="common">European freshwater eel</name>
    <name type="synonym">Muraena anguilla</name>
    <dbReference type="NCBI Taxonomy" id="7936"/>
    <lineage>
        <taxon>Eukaryota</taxon>
        <taxon>Metazoa</taxon>
        <taxon>Chordata</taxon>
        <taxon>Craniata</taxon>
        <taxon>Vertebrata</taxon>
        <taxon>Euteleostomi</taxon>
        <taxon>Actinopterygii</taxon>
        <taxon>Neopterygii</taxon>
        <taxon>Teleostei</taxon>
        <taxon>Anguilliformes</taxon>
        <taxon>Anguillidae</taxon>
        <taxon>Anguilla</taxon>
    </lineage>
</organism>
<protein>
    <submittedName>
        <fullName evidence="1">Uncharacterized protein</fullName>
    </submittedName>
</protein>
<name>A0A0E9VG83_ANGAN</name>
<reference evidence="1" key="2">
    <citation type="journal article" date="2015" name="Fish Shellfish Immunol.">
        <title>Early steps in the European eel (Anguilla anguilla)-Vibrio vulnificus interaction in the gills: Role of the RtxA13 toxin.</title>
        <authorList>
            <person name="Callol A."/>
            <person name="Pajuelo D."/>
            <person name="Ebbesson L."/>
            <person name="Teles M."/>
            <person name="MacKenzie S."/>
            <person name="Amaro C."/>
        </authorList>
    </citation>
    <scope>NUCLEOTIDE SEQUENCE</scope>
</reference>
<accession>A0A0E9VG83</accession>
<evidence type="ECO:0000313" key="1">
    <source>
        <dbReference type="EMBL" id="JAH76430.1"/>
    </source>
</evidence>